<dbReference type="GO" id="GO:0005737">
    <property type="term" value="C:cytoplasm"/>
    <property type="evidence" value="ECO:0007669"/>
    <property type="project" value="TreeGrafter"/>
</dbReference>
<dbReference type="RefSeq" id="XP_028665466.1">
    <property type="nucleotide sequence ID" value="XM_028809633.2"/>
</dbReference>
<dbReference type="Gene3D" id="1.20.58.2190">
    <property type="match status" value="1"/>
</dbReference>
<feature type="domain" description="Spermatogenesis-associated protein 2 PUB-like" evidence="2">
    <location>
        <begin position="31"/>
        <end position="193"/>
    </location>
</feature>
<dbReference type="OrthoDB" id="9837000at2759"/>
<keyword evidence="4" id="KW-1185">Reference proteome</keyword>
<dbReference type="GeneID" id="114657748"/>
<name>A0A8C4S6K8_ERPCA</name>
<dbReference type="Pfam" id="PF21388">
    <property type="entry name" value="SPATA2_PUB-like"/>
    <property type="match status" value="1"/>
</dbReference>
<evidence type="ECO:0000259" key="2">
    <source>
        <dbReference type="Pfam" id="PF21388"/>
    </source>
</evidence>
<dbReference type="PANTHER" id="PTHR15326">
    <property type="entry name" value="SPERMATOGENESIS-ASSOCIATED PROTEIN 2/TAMOZHENNIC"/>
    <property type="match status" value="1"/>
</dbReference>
<dbReference type="GeneTree" id="ENSGT00530000063956"/>
<comment type="similarity">
    <text evidence="1">Belongs to the SPATA2 family.</text>
</comment>
<reference evidence="3" key="1">
    <citation type="submission" date="2021-06" db="EMBL/GenBank/DDBJ databases">
        <authorList>
            <consortium name="Wellcome Sanger Institute Data Sharing"/>
        </authorList>
    </citation>
    <scope>NUCLEOTIDE SEQUENCE [LARGE SCALE GENOMIC DNA]</scope>
</reference>
<evidence type="ECO:0000313" key="4">
    <source>
        <dbReference type="Proteomes" id="UP000694620"/>
    </source>
</evidence>
<proteinExistence type="inferred from homology"/>
<evidence type="ECO:0000313" key="3">
    <source>
        <dbReference type="Ensembl" id="ENSECRP00000012179.1"/>
    </source>
</evidence>
<dbReference type="Ensembl" id="ENSECRT00000012377.1">
    <property type="protein sequence ID" value="ENSECRP00000012179.1"/>
    <property type="gene ID" value="ENSECRG00000008115.1"/>
</dbReference>
<protein>
    <submittedName>
        <fullName evidence="3">Uncharacterized LOC114657748</fullName>
    </submittedName>
</protein>
<accession>A0A8C4S6K8</accession>
<dbReference type="AlphaFoldDB" id="A0A8C4S6K8"/>
<reference evidence="3" key="2">
    <citation type="submission" date="2025-08" db="UniProtKB">
        <authorList>
            <consortium name="Ensembl"/>
        </authorList>
    </citation>
    <scope>IDENTIFICATION</scope>
</reference>
<dbReference type="InterPro" id="IPR048839">
    <property type="entry name" value="SPATA2_PUB-like"/>
</dbReference>
<dbReference type="Proteomes" id="UP000694620">
    <property type="component" value="Chromosome 9"/>
</dbReference>
<dbReference type="PANTHER" id="PTHR15326:SF9">
    <property type="entry name" value="SPERMATOGENESIS-ASSOCIATED PROTEIN 2"/>
    <property type="match status" value="1"/>
</dbReference>
<reference evidence="3" key="3">
    <citation type="submission" date="2025-09" db="UniProtKB">
        <authorList>
            <consortium name="Ensembl"/>
        </authorList>
    </citation>
    <scope>IDENTIFICATION</scope>
</reference>
<organism evidence="3 4">
    <name type="scientific">Erpetoichthys calabaricus</name>
    <name type="common">Rope fish</name>
    <name type="synonym">Calamoichthys calabaricus</name>
    <dbReference type="NCBI Taxonomy" id="27687"/>
    <lineage>
        <taxon>Eukaryota</taxon>
        <taxon>Metazoa</taxon>
        <taxon>Chordata</taxon>
        <taxon>Craniata</taxon>
        <taxon>Vertebrata</taxon>
        <taxon>Euteleostomi</taxon>
        <taxon>Actinopterygii</taxon>
        <taxon>Polypteriformes</taxon>
        <taxon>Polypteridae</taxon>
        <taxon>Erpetoichthys</taxon>
    </lineage>
</organism>
<gene>
    <name evidence="3" type="primary">si:ch211-189a15.5</name>
</gene>
<sequence>MQGPESDTAQAVTKEDVCEEYLDYCEKTWLGSKSQVCHERSLILKAKQFLKSEPSPQKRFGVLSFYQHVHECVQASGKGCRAVCQALVKAMEVLESYCVNLLLFPWRKEFRSLKTFTGPFVYFIQPVLPRNVIHGILDSMGYKTHTDTEFQLCRDIDNEKIKKIGFELFLARQECECLVEAMDQMKDAECLQLLQTRASNSLGYEDYQQSFTCERPKETSSSFTEAHTTDRAFLEPDVLEQNDKLMPRSSENLNSGKMSNSELSNLNPCSMSEDKSIADIYSEYPDLAIHQKPIFGEVKKVKNTVIWSDVSAAPGERCSLPESTEPNTNAVFSEFSFTYPNHISDVRPQEERKIVTTPTDLKNPKDPEVLTATLPLVGSVSHVEKDPVQGHTNYDEVLPHLFSQMKIEDQGGETMKYPIEETLPPECVPHDCHRSRPLKDSTLVGVSHSNSPKKLTRSVMCRVSSNIICHVKECSSCVKNEPIKRNLYQDGDSLECCTKSDKHNIKEPPQSFYIPPCLENQSPTTDSERGNFLCLKNSSSDKDIQQSPCEFSPLNDDGFVLL</sequence>
<evidence type="ECO:0000256" key="1">
    <source>
        <dbReference type="ARBA" id="ARBA00038142"/>
    </source>
</evidence>